<accession>A0A8T1FP67</accession>
<dbReference type="AlphaFoldDB" id="A0A8T1FP67"/>
<comment type="caution">
    <text evidence="1">The sequence shown here is derived from an EMBL/GenBank/DDBJ whole genome shotgun (WGS) entry which is preliminary data.</text>
</comment>
<proteinExistence type="predicted"/>
<reference evidence="1" key="1">
    <citation type="submission" date="2018-10" db="EMBL/GenBank/DDBJ databases">
        <title>Effector identification in a new, highly contiguous assembly of the strawberry crown rot pathogen Phytophthora cactorum.</title>
        <authorList>
            <person name="Armitage A.D."/>
            <person name="Nellist C.F."/>
            <person name="Bates H."/>
            <person name="Vickerstaff R.J."/>
            <person name="Harrison R.J."/>
        </authorList>
    </citation>
    <scope>NUCLEOTIDE SEQUENCE</scope>
    <source>
        <strain evidence="1">P415</strain>
    </source>
</reference>
<name>A0A8T1FP67_9STRA</name>
<protein>
    <recommendedName>
        <fullName evidence="3">Retrotransposon gag domain-containing protein</fullName>
    </recommendedName>
</protein>
<dbReference type="VEuPathDB" id="FungiDB:PC110_g13555"/>
<evidence type="ECO:0000313" key="1">
    <source>
        <dbReference type="EMBL" id="KAG2972008.1"/>
    </source>
</evidence>
<organism evidence="1 2">
    <name type="scientific">Phytophthora cactorum</name>
    <dbReference type="NCBI Taxonomy" id="29920"/>
    <lineage>
        <taxon>Eukaryota</taxon>
        <taxon>Sar</taxon>
        <taxon>Stramenopiles</taxon>
        <taxon>Oomycota</taxon>
        <taxon>Peronosporomycetes</taxon>
        <taxon>Peronosporales</taxon>
        <taxon>Peronosporaceae</taxon>
        <taxon>Phytophthora</taxon>
    </lineage>
</organism>
<evidence type="ECO:0000313" key="2">
    <source>
        <dbReference type="Proteomes" id="UP000697107"/>
    </source>
</evidence>
<dbReference type="Proteomes" id="UP000697107">
    <property type="component" value="Unassembled WGS sequence"/>
</dbReference>
<gene>
    <name evidence="1" type="ORF">PC118_g15945</name>
</gene>
<dbReference type="EMBL" id="RCML01000639">
    <property type="protein sequence ID" value="KAG2972008.1"/>
    <property type="molecule type" value="Genomic_DNA"/>
</dbReference>
<evidence type="ECO:0008006" key="3">
    <source>
        <dbReference type="Google" id="ProtNLM"/>
    </source>
</evidence>
<sequence length="181" mass="20151">MPTYHGHPHESVDEFIFRAELFKLGKCIDFTNPHNGPRVVAKLAANFRDGAASWYHAKVIVEHALDQVGHFSDGLKSETKKEMIYLRCSTLAEAIAAAQAYEPPAQGSSPIPEPVRLLLREFKDVLPEQIPDQLPPERAVDHVVIIRPDAVPAARAPFQHYPVERAALEEYIKGLLQKGGD</sequence>